<reference evidence="1" key="1">
    <citation type="submission" date="2021-06" db="EMBL/GenBank/DDBJ databases">
        <authorList>
            <person name="Kallberg Y."/>
            <person name="Tangrot J."/>
            <person name="Rosling A."/>
        </authorList>
    </citation>
    <scope>NUCLEOTIDE SEQUENCE</scope>
    <source>
        <strain evidence="1">MA461A</strain>
    </source>
</reference>
<evidence type="ECO:0000313" key="1">
    <source>
        <dbReference type="EMBL" id="CAG8462777.1"/>
    </source>
</evidence>
<proteinExistence type="predicted"/>
<dbReference type="Proteomes" id="UP000789920">
    <property type="component" value="Unassembled WGS sequence"/>
</dbReference>
<sequence length="114" mass="13144">MDSKTTKDIGKTTEDQGSMSHVSKYDEQNDIFCNNTFIVVDTYANNSDCRNIASFIGCELPSDSENPKELELDIIWVAKFGFNHIIIIGEIDYRMIFLDYYGHIFLWDDIGQML</sequence>
<evidence type="ECO:0000313" key="2">
    <source>
        <dbReference type="Proteomes" id="UP000789920"/>
    </source>
</evidence>
<dbReference type="EMBL" id="CAJVQC010000168">
    <property type="protein sequence ID" value="CAG8462777.1"/>
    <property type="molecule type" value="Genomic_DNA"/>
</dbReference>
<comment type="caution">
    <text evidence="1">The sequence shown here is derived from an EMBL/GenBank/DDBJ whole genome shotgun (WGS) entry which is preliminary data.</text>
</comment>
<accession>A0ACA9KAG7</accession>
<keyword evidence="2" id="KW-1185">Reference proteome</keyword>
<organism evidence="1 2">
    <name type="scientific">Racocetra persica</name>
    <dbReference type="NCBI Taxonomy" id="160502"/>
    <lineage>
        <taxon>Eukaryota</taxon>
        <taxon>Fungi</taxon>
        <taxon>Fungi incertae sedis</taxon>
        <taxon>Mucoromycota</taxon>
        <taxon>Glomeromycotina</taxon>
        <taxon>Glomeromycetes</taxon>
        <taxon>Diversisporales</taxon>
        <taxon>Gigasporaceae</taxon>
        <taxon>Racocetra</taxon>
    </lineage>
</organism>
<name>A0ACA9KAG7_9GLOM</name>
<protein>
    <submittedName>
        <fullName evidence="1">34741_t:CDS:1</fullName>
    </submittedName>
</protein>
<gene>
    <name evidence="1" type="ORF">RPERSI_LOCUS228</name>
</gene>